<dbReference type="Proteomes" id="UP000255297">
    <property type="component" value="Unassembled WGS sequence"/>
</dbReference>
<dbReference type="Gene3D" id="3.40.1410.10">
    <property type="entry name" value="Chorismate lyase-like"/>
    <property type="match status" value="1"/>
</dbReference>
<dbReference type="SUPFAM" id="SSF64288">
    <property type="entry name" value="Chorismate lyase-like"/>
    <property type="match status" value="1"/>
</dbReference>
<gene>
    <name evidence="1" type="primary">ubiC</name>
    <name evidence="1" type="ORF">NCTC11532_01603</name>
</gene>
<sequence>MAINTNSIFSINSECSPQLTEWLNYSDSLTDKLKQLKGDAQVQLISQCWTSTDWWCSNFLKIIDSKIYKREIIMKSYNIAYWYARSIIPQKCYDLDPAFFGRLEKESIKNLIFKESRVQRIHRLNYPVDDQCLEFYWAKKNLHHIEGDLWVRLTEYSFQEKESFYLIEIMLPELENMNT</sequence>
<dbReference type="STRING" id="1122170.GCA_000701265_00884"/>
<dbReference type="AlphaFoldDB" id="A0A378LRT0"/>
<evidence type="ECO:0000313" key="1">
    <source>
        <dbReference type="EMBL" id="STY29417.1"/>
    </source>
</evidence>
<reference evidence="1 2" key="1">
    <citation type="submission" date="2018-06" db="EMBL/GenBank/DDBJ databases">
        <authorList>
            <consortium name="Pathogen Informatics"/>
            <person name="Doyle S."/>
        </authorList>
    </citation>
    <scope>NUCLEOTIDE SEQUENCE [LARGE SCALE GENOMIC DNA]</scope>
    <source>
        <strain evidence="1 2">NCTC11532</strain>
    </source>
</reference>
<dbReference type="EMBL" id="UGPB01000001">
    <property type="protein sequence ID" value="STY29417.1"/>
    <property type="molecule type" value="Genomic_DNA"/>
</dbReference>
<keyword evidence="2" id="KW-1185">Reference proteome</keyword>
<protein>
    <submittedName>
        <fullName evidence="1">4-hydroxybenzoate synthetase</fullName>
    </submittedName>
</protein>
<dbReference type="InterPro" id="IPR028978">
    <property type="entry name" value="Chorismate_lyase_/UTRA_dom_sf"/>
</dbReference>
<dbReference type="OrthoDB" id="5646761at2"/>
<dbReference type="GO" id="GO:0008813">
    <property type="term" value="F:chorismate lyase activity"/>
    <property type="evidence" value="ECO:0007669"/>
    <property type="project" value="InterPro"/>
</dbReference>
<dbReference type="GO" id="GO:0006744">
    <property type="term" value="P:ubiquinone biosynthetic process"/>
    <property type="evidence" value="ECO:0007669"/>
    <property type="project" value="InterPro"/>
</dbReference>
<dbReference type="RefSeq" id="WP_031565579.1">
    <property type="nucleotide sequence ID" value="NZ_CAAAIS010000003.1"/>
</dbReference>
<proteinExistence type="predicted"/>
<evidence type="ECO:0000313" key="2">
    <source>
        <dbReference type="Proteomes" id="UP000255297"/>
    </source>
</evidence>
<accession>A0A378LRT0</accession>
<organism evidence="1 2">
    <name type="scientific">Legionella wadsworthii</name>
    <dbReference type="NCBI Taxonomy" id="28088"/>
    <lineage>
        <taxon>Bacteria</taxon>
        <taxon>Pseudomonadati</taxon>
        <taxon>Pseudomonadota</taxon>
        <taxon>Gammaproteobacteria</taxon>
        <taxon>Legionellales</taxon>
        <taxon>Legionellaceae</taxon>
        <taxon>Legionella</taxon>
    </lineage>
</organism>
<dbReference type="InterPro" id="IPR007440">
    <property type="entry name" value="Chorismate--pyruvate_lyase"/>
</dbReference>
<dbReference type="GO" id="GO:0005737">
    <property type="term" value="C:cytoplasm"/>
    <property type="evidence" value="ECO:0007669"/>
    <property type="project" value="InterPro"/>
</dbReference>
<name>A0A378LRT0_9GAMM</name>
<dbReference type="Pfam" id="PF04345">
    <property type="entry name" value="Chor_lyase"/>
    <property type="match status" value="1"/>
</dbReference>